<dbReference type="PATRIC" id="fig|573060.9.peg.4320"/>
<evidence type="ECO:0000313" key="4">
    <source>
        <dbReference type="Proteomes" id="UP000003856"/>
    </source>
</evidence>
<evidence type="ECO:0000313" key="3">
    <source>
        <dbReference type="EMBL" id="EER61558.1"/>
    </source>
</evidence>
<gene>
    <name evidence="3" type="ORF">AcdelDRAFT_0893</name>
</gene>
<organism evidence="3 4">
    <name type="scientific">Acidovorax delafieldii 2AN</name>
    <dbReference type="NCBI Taxonomy" id="573060"/>
    <lineage>
        <taxon>Bacteria</taxon>
        <taxon>Pseudomonadati</taxon>
        <taxon>Pseudomonadota</taxon>
        <taxon>Betaproteobacteria</taxon>
        <taxon>Burkholderiales</taxon>
        <taxon>Comamonadaceae</taxon>
        <taxon>Acidovorax</taxon>
    </lineage>
</organism>
<feature type="compositionally biased region" description="Basic and acidic residues" evidence="1">
    <location>
        <begin position="7"/>
        <end position="20"/>
    </location>
</feature>
<accession>C5T1W3</accession>
<keyword evidence="4" id="KW-1185">Reference proteome</keyword>
<feature type="region of interest" description="Disordered" evidence="1">
    <location>
        <begin position="1"/>
        <end position="20"/>
    </location>
</feature>
<keyword evidence="2" id="KW-1133">Transmembrane helix</keyword>
<dbReference type="AlphaFoldDB" id="C5T1W3"/>
<evidence type="ECO:0000256" key="2">
    <source>
        <dbReference type="SAM" id="Phobius"/>
    </source>
</evidence>
<keyword evidence="2" id="KW-0472">Membrane</keyword>
<reference evidence="3 4" key="1">
    <citation type="submission" date="2009-05" db="EMBL/GenBank/DDBJ databases">
        <title>The draft genome of Acidovorax delafieldii 2AN.</title>
        <authorList>
            <consortium name="US DOE Joint Genome Institute (JGI-PGF)"/>
            <person name="Lucas S."/>
            <person name="Copeland A."/>
            <person name="Lapidus A."/>
            <person name="Glavina del Rio T."/>
            <person name="Tice H."/>
            <person name="Bruce D."/>
            <person name="Goodwin L."/>
            <person name="Pitluck S."/>
            <person name="Larimer F."/>
            <person name="Land M.L."/>
            <person name="Hauser L."/>
            <person name="Shelobolina E.S."/>
            <person name="Picardal F."/>
            <person name="Roden E."/>
            <person name="Emerson D."/>
        </authorList>
    </citation>
    <scope>NUCLEOTIDE SEQUENCE [LARGE SCALE GENOMIC DNA]</scope>
    <source>
        <strain evidence="3 4">2AN</strain>
    </source>
</reference>
<comment type="caution">
    <text evidence="3">The sequence shown here is derived from an EMBL/GenBank/DDBJ whole genome shotgun (WGS) entry which is preliminary data.</text>
</comment>
<sequence length="90" mass="9893">MGSGDTLHTDRLENSVDDFRESQSKELKELGHIALNTSLLSDLLEQAYPVIKDRVEIGFADLTSEVKSVRGTLQAILVALVVIAIILLMK</sequence>
<dbReference type="Proteomes" id="UP000003856">
    <property type="component" value="Unassembled WGS sequence"/>
</dbReference>
<protein>
    <submittedName>
        <fullName evidence="3">Uncharacterized protein</fullName>
    </submittedName>
</protein>
<evidence type="ECO:0000256" key="1">
    <source>
        <dbReference type="SAM" id="MobiDB-lite"/>
    </source>
</evidence>
<name>C5T1W3_ACIDE</name>
<dbReference type="EMBL" id="ACQT01000014">
    <property type="protein sequence ID" value="EER61558.1"/>
    <property type="molecule type" value="Genomic_DNA"/>
</dbReference>
<keyword evidence="2" id="KW-0812">Transmembrane</keyword>
<proteinExistence type="predicted"/>
<feature type="transmembrane region" description="Helical" evidence="2">
    <location>
        <begin position="71"/>
        <end position="89"/>
    </location>
</feature>